<feature type="region of interest" description="Disordered" evidence="2">
    <location>
        <begin position="508"/>
        <end position="547"/>
    </location>
</feature>
<gene>
    <name evidence="4" type="ORF">VPNG_06946</name>
</gene>
<dbReference type="GO" id="GO:0035658">
    <property type="term" value="C:Mon1-Ccz1 complex"/>
    <property type="evidence" value="ECO:0007669"/>
    <property type="project" value="InterPro"/>
</dbReference>
<dbReference type="Pfam" id="PF19031">
    <property type="entry name" value="Intu_longin_1"/>
    <property type="match status" value="1"/>
</dbReference>
<dbReference type="PANTHER" id="PTHR13056">
    <property type="entry name" value="VACUOLAR FUSION PROTEIN CCZ1 HOMOLOG-RELATED"/>
    <property type="match status" value="1"/>
</dbReference>
<feature type="compositionally biased region" description="Low complexity" evidence="2">
    <location>
        <begin position="700"/>
        <end position="709"/>
    </location>
</feature>
<organism evidence="4 5">
    <name type="scientific">Cytospora leucostoma</name>
    <dbReference type="NCBI Taxonomy" id="1230097"/>
    <lineage>
        <taxon>Eukaryota</taxon>
        <taxon>Fungi</taxon>
        <taxon>Dikarya</taxon>
        <taxon>Ascomycota</taxon>
        <taxon>Pezizomycotina</taxon>
        <taxon>Sordariomycetes</taxon>
        <taxon>Sordariomycetidae</taxon>
        <taxon>Diaporthales</taxon>
        <taxon>Cytosporaceae</taxon>
        <taxon>Cytospora</taxon>
    </lineage>
</organism>
<feature type="compositionally biased region" description="Basic and acidic residues" evidence="2">
    <location>
        <begin position="449"/>
        <end position="460"/>
    </location>
</feature>
<feature type="compositionally biased region" description="Basic and acidic residues" evidence="2">
    <location>
        <begin position="537"/>
        <end position="547"/>
    </location>
</feature>
<feature type="region of interest" description="Disordered" evidence="2">
    <location>
        <begin position="274"/>
        <end position="298"/>
    </location>
</feature>
<accession>A0A423WXI9</accession>
<evidence type="ECO:0000256" key="2">
    <source>
        <dbReference type="SAM" id="MobiDB-lite"/>
    </source>
</evidence>
<dbReference type="InParanoid" id="A0A423WXI9"/>
<comment type="similarity">
    <text evidence="1">Belongs to the CCZ1 family.</text>
</comment>
<name>A0A423WXI9_9PEZI</name>
<evidence type="ECO:0000313" key="5">
    <source>
        <dbReference type="Proteomes" id="UP000285146"/>
    </source>
</evidence>
<dbReference type="AlphaFoldDB" id="A0A423WXI9"/>
<feature type="region of interest" description="Disordered" evidence="2">
    <location>
        <begin position="338"/>
        <end position="408"/>
    </location>
</feature>
<evidence type="ECO:0000313" key="4">
    <source>
        <dbReference type="EMBL" id="ROW08206.1"/>
    </source>
</evidence>
<evidence type="ECO:0000259" key="3">
    <source>
        <dbReference type="Pfam" id="PF19031"/>
    </source>
</evidence>
<reference evidence="4 5" key="1">
    <citation type="submission" date="2015-09" db="EMBL/GenBank/DDBJ databases">
        <title>Host preference determinants of Valsa canker pathogens revealed by comparative genomics.</title>
        <authorList>
            <person name="Yin Z."/>
            <person name="Huang L."/>
        </authorList>
    </citation>
    <scope>NUCLEOTIDE SEQUENCE [LARGE SCALE GENOMIC DNA]</scope>
    <source>
        <strain evidence="4 5">SXYLt</strain>
    </source>
</reference>
<dbReference type="InterPro" id="IPR013176">
    <property type="entry name" value="Ccz1"/>
</dbReference>
<dbReference type="EMBL" id="LKEB01000035">
    <property type="protein sequence ID" value="ROW08206.1"/>
    <property type="molecule type" value="Genomic_DNA"/>
</dbReference>
<feature type="compositionally biased region" description="Polar residues" evidence="2">
    <location>
        <begin position="722"/>
        <end position="750"/>
    </location>
</feature>
<protein>
    <recommendedName>
        <fullName evidence="3">CCZ1/INTU/HSP4 first Longin domain-containing protein</fullName>
    </recommendedName>
</protein>
<feature type="compositionally biased region" description="Basic and acidic residues" evidence="2">
    <location>
        <begin position="352"/>
        <end position="365"/>
    </location>
</feature>
<feature type="region of interest" description="Disordered" evidence="2">
    <location>
        <begin position="136"/>
        <end position="155"/>
    </location>
</feature>
<feature type="region of interest" description="Disordered" evidence="2">
    <location>
        <begin position="438"/>
        <end position="460"/>
    </location>
</feature>
<dbReference type="GO" id="GO:0016192">
    <property type="term" value="P:vesicle-mediated transport"/>
    <property type="evidence" value="ECO:0007669"/>
    <property type="project" value="InterPro"/>
</dbReference>
<feature type="region of interest" description="Disordered" evidence="2">
    <location>
        <begin position="700"/>
        <end position="750"/>
    </location>
</feature>
<evidence type="ECO:0000256" key="1">
    <source>
        <dbReference type="ARBA" id="ARBA00005352"/>
    </source>
</evidence>
<feature type="compositionally biased region" description="Polar residues" evidence="2">
    <location>
        <begin position="517"/>
        <end position="533"/>
    </location>
</feature>
<dbReference type="Proteomes" id="UP000285146">
    <property type="component" value="Unassembled WGS sequence"/>
</dbReference>
<feature type="domain" description="CCZ1/INTU/HSP4 first Longin" evidence="3">
    <location>
        <begin position="25"/>
        <end position="128"/>
    </location>
</feature>
<dbReference type="InterPro" id="IPR043987">
    <property type="entry name" value="CCZ1/INTU/HSP4_longin_1"/>
</dbReference>
<comment type="caution">
    <text evidence="4">The sequence shown here is derived from an EMBL/GenBank/DDBJ whole genome shotgun (WGS) entry which is preliminary data.</text>
</comment>
<proteinExistence type="inferred from homology"/>
<dbReference type="OrthoDB" id="240546at2759"/>
<dbReference type="PANTHER" id="PTHR13056:SF0">
    <property type="entry name" value="VACUOLAR FUSION PROTEIN CCZ1 HOMOLOG-RELATED"/>
    <property type="match status" value="1"/>
</dbReference>
<dbReference type="STRING" id="1230097.A0A423WXI9"/>
<keyword evidence="5" id="KW-1185">Reference proteome</keyword>
<sequence length="814" mass="89285">MASSSSATAAAAASPAAIKPAQVGFLAIFNPSLGNTDETLDDQIVYYSSLDAQTLKRRRHRRARPTENVSQVERNERLRQIGLAQGMVTFAKSFSGDQTVDTIETEKTRVVLHELEPGWWVLACIDLTRLPLPAPTSSANRPKDASGPAERQYEYSSREVKPSCLLLQDLLRAHSTFLLHHDSSLSALFVRVKRERFASNLGRYWDLYLSTWNVLLHGNPVQNIFGGVKVAASGELGIGVGEEERGSGEREVLEGFVGRTEGLVDLVVSKFGDSDADEKPKEEGLSPDGEWLGTTKEPGAEDGAIFLGVGALSRNSIRNVTHWMEDIYTWGENAYGVFDSPKATRRPRRASRKPEEPETKSKADQPMHVPPSLIPPRTERKPASTAPSPQPETGSPDPATAQEAPDTTQEYAGGIDKYMEYLKLGYGKYWSLGGQSANKDATQEASPSPERRNSRSDDSAGRFLIGLTGEAEEGLIDEPDERRFLEHLQHQDANPRNMVRTLTVELEAKAESKRESQISTSLGSQDTEPSNRVASVDSERATFDSQDRNKTQKLRVVVYAVKPFIFTFLFELRTESLEFHGLYRSLHHQIAPLRKSLGNSTAYRPDKPDVGNAATAIYDIVWDPKDFTVHSTIPNIPDASEIPNGDVKSPWSRVEALNTHMQILNVYNAARADPSELERTSKTSRGWWIVWNRILERKPAAAAAGGTTPETDRASPEEESNGRSSSSVNGDQGSGETPGSSSTASTVREMRQSSVSKEIILIRKASDHAGHGRSVSLTGVVATGAGWGDGASRLAQGIGVDTRKYIEGLLNMHR</sequence>